<evidence type="ECO:0000259" key="1">
    <source>
        <dbReference type="Pfam" id="PF02929"/>
    </source>
</evidence>
<dbReference type="RefSeq" id="WP_345582225.1">
    <property type="nucleotide sequence ID" value="NZ_BAAAXF010000059.1"/>
</dbReference>
<evidence type="ECO:0000313" key="3">
    <source>
        <dbReference type="Proteomes" id="UP001501455"/>
    </source>
</evidence>
<accession>A0ABP6U0W5</accession>
<dbReference type="EMBL" id="BAAAXF010000059">
    <property type="protein sequence ID" value="GAA3501265.1"/>
    <property type="molecule type" value="Genomic_DNA"/>
</dbReference>
<proteinExistence type="predicted"/>
<dbReference type="SUPFAM" id="SSF74650">
    <property type="entry name" value="Galactose mutarotase-like"/>
    <property type="match status" value="1"/>
</dbReference>
<dbReference type="Proteomes" id="UP001501455">
    <property type="component" value="Unassembled WGS sequence"/>
</dbReference>
<feature type="domain" description="Beta galactosidase small chain/" evidence="1">
    <location>
        <begin position="7"/>
        <end position="73"/>
    </location>
</feature>
<protein>
    <recommendedName>
        <fullName evidence="1">Beta galactosidase small chain/ domain-containing protein</fullName>
    </recommendedName>
</protein>
<gene>
    <name evidence="2" type="ORF">GCM10019016_083720</name>
</gene>
<name>A0ABP6U0W5_9ACTN</name>
<dbReference type="Pfam" id="PF02929">
    <property type="entry name" value="Bgal_small_N"/>
    <property type="match status" value="1"/>
</dbReference>
<evidence type="ECO:0000313" key="2">
    <source>
        <dbReference type="EMBL" id="GAA3501265.1"/>
    </source>
</evidence>
<dbReference type="Gene3D" id="2.70.98.10">
    <property type="match status" value="1"/>
</dbReference>
<comment type="caution">
    <text evidence="2">The sequence shown here is derived from an EMBL/GenBank/DDBJ whole genome shotgun (WGS) entry which is preliminary data.</text>
</comment>
<reference evidence="3" key="1">
    <citation type="journal article" date="2019" name="Int. J. Syst. Evol. Microbiol.">
        <title>The Global Catalogue of Microorganisms (GCM) 10K type strain sequencing project: providing services to taxonomists for standard genome sequencing and annotation.</title>
        <authorList>
            <consortium name="The Broad Institute Genomics Platform"/>
            <consortium name="The Broad Institute Genome Sequencing Center for Infectious Disease"/>
            <person name="Wu L."/>
            <person name="Ma J."/>
        </authorList>
    </citation>
    <scope>NUCLEOTIDE SEQUENCE [LARGE SCALE GENOMIC DNA]</scope>
    <source>
        <strain evidence="3">JCM 4816</strain>
    </source>
</reference>
<sequence length="93" mass="10472">MTGEPLVEVNASHFTPRTCPPAVRHDYQLTRATRSCAGHTGRWAVGGDDSWGAHTHDEFKLFADHDYAYTYRLRPAHRRGPGARLSRRPTAVE</sequence>
<keyword evidence="3" id="KW-1185">Reference proteome</keyword>
<dbReference type="InterPro" id="IPR011013">
    <property type="entry name" value="Gal_mutarotase_sf_dom"/>
</dbReference>
<dbReference type="InterPro" id="IPR014718">
    <property type="entry name" value="GH-type_carb-bd"/>
</dbReference>
<dbReference type="InterPro" id="IPR004199">
    <property type="entry name" value="B-gal_small/dom_5"/>
</dbReference>
<organism evidence="2 3">
    <name type="scientific">Streptomyces prasinosporus</name>
    <dbReference type="NCBI Taxonomy" id="68256"/>
    <lineage>
        <taxon>Bacteria</taxon>
        <taxon>Bacillati</taxon>
        <taxon>Actinomycetota</taxon>
        <taxon>Actinomycetes</taxon>
        <taxon>Kitasatosporales</taxon>
        <taxon>Streptomycetaceae</taxon>
        <taxon>Streptomyces</taxon>
        <taxon>Streptomyces albogriseolus group</taxon>
    </lineage>
</organism>